<dbReference type="Gene3D" id="3.40.50.300">
    <property type="entry name" value="P-loop containing nucleotide triphosphate hydrolases"/>
    <property type="match status" value="1"/>
</dbReference>
<dbReference type="PROSITE" id="PS50929">
    <property type="entry name" value="ABC_TM1F"/>
    <property type="match status" value="1"/>
</dbReference>
<dbReference type="Pfam" id="PF00005">
    <property type="entry name" value="ABC_tran"/>
    <property type="match status" value="1"/>
</dbReference>
<dbReference type="InterPro" id="IPR003439">
    <property type="entry name" value="ABC_transporter-like_ATP-bd"/>
</dbReference>
<reference evidence="10 11" key="1">
    <citation type="journal article" date="2015" name="Antonie Van Leeuwenhoek">
        <title>Prauserella endophytica sp. nov., an endophytic actinobacterium isolated from Tamarix taklamakanensis.</title>
        <authorList>
            <person name="Liu J.M."/>
            <person name="Habden X."/>
            <person name="Guo L."/>
            <person name="Tuo L."/>
            <person name="Jiang Z.K."/>
            <person name="Liu S.W."/>
            <person name="Liu X.F."/>
            <person name="Chen L."/>
            <person name="Li R.F."/>
            <person name="Zhang Y.Q."/>
            <person name="Sun C.H."/>
        </authorList>
    </citation>
    <scope>NUCLEOTIDE SEQUENCE [LARGE SCALE GENOMIC DNA]</scope>
    <source>
        <strain evidence="10 11">CGMCC 4.7182</strain>
    </source>
</reference>
<dbReference type="SMART" id="SM00382">
    <property type="entry name" value="AAA"/>
    <property type="match status" value="1"/>
</dbReference>
<dbReference type="RefSeq" id="WP_137095602.1">
    <property type="nucleotide sequence ID" value="NZ_SWMS01000008.1"/>
</dbReference>
<evidence type="ECO:0000256" key="5">
    <source>
        <dbReference type="ARBA" id="ARBA00022989"/>
    </source>
</evidence>
<dbReference type="InterPro" id="IPR036640">
    <property type="entry name" value="ABC1_TM_sf"/>
</dbReference>
<dbReference type="SUPFAM" id="SSF52540">
    <property type="entry name" value="P-loop containing nucleoside triphosphate hydrolases"/>
    <property type="match status" value="1"/>
</dbReference>
<evidence type="ECO:0000256" key="7">
    <source>
        <dbReference type="SAM" id="Phobius"/>
    </source>
</evidence>
<feature type="transmembrane region" description="Helical" evidence="7">
    <location>
        <begin position="56"/>
        <end position="87"/>
    </location>
</feature>
<dbReference type="InterPro" id="IPR017871">
    <property type="entry name" value="ABC_transporter-like_CS"/>
</dbReference>
<comment type="subcellular location">
    <subcellularLocation>
        <location evidence="1">Cell membrane</location>
        <topology evidence="1">Multi-pass membrane protein</topology>
    </subcellularLocation>
</comment>
<dbReference type="InterPro" id="IPR003593">
    <property type="entry name" value="AAA+_ATPase"/>
</dbReference>
<dbReference type="PROSITE" id="PS00211">
    <property type="entry name" value="ABC_TRANSPORTER_1"/>
    <property type="match status" value="1"/>
</dbReference>
<feature type="transmembrane region" description="Helical" evidence="7">
    <location>
        <begin position="131"/>
        <end position="150"/>
    </location>
</feature>
<dbReference type="SUPFAM" id="SSF90123">
    <property type="entry name" value="ABC transporter transmembrane region"/>
    <property type="match status" value="1"/>
</dbReference>
<evidence type="ECO:0000256" key="2">
    <source>
        <dbReference type="ARBA" id="ARBA00022692"/>
    </source>
</evidence>
<protein>
    <submittedName>
        <fullName evidence="10">ABC transporter ATP-binding protein</fullName>
    </submittedName>
</protein>
<gene>
    <name evidence="10" type="ORF">FCN18_17270</name>
</gene>
<dbReference type="Proteomes" id="UP000309992">
    <property type="component" value="Unassembled WGS sequence"/>
</dbReference>
<evidence type="ECO:0000313" key="11">
    <source>
        <dbReference type="Proteomes" id="UP000309992"/>
    </source>
</evidence>
<keyword evidence="5 7" id="KW-1133">Transmembrane helix</keyword>
<dbReference type="InterPro" id="IPR027417">
    <property type="entry name" value="P-loop_NTPase"/>
</dbReference>
<feature type="domain" description="ABC transporter" evidence="8">
    <location>
        <begin position="331"/>
        <end position="571"/>
    </location>
</feature>
<proteinExistence type="predicted"/>
<dbReference type="GO" id="GO:0005524">
    <property type="term" value="F:ATP binding"/>
    <property type="evidence" value="ECO:0007669"/>
    <property type="project" value="UniProtKB-KW"/>
</dbReference>
<evidence type="ECO:0000256" key="3">
    <source>
        <dbReference type="ARBA" id="ARBA00022741"/>
    </source>
</evidence>
<dbReference type="PANTHER" id="PTHR24221:SF397">
    <property type="entry name" value="ABC TRANSPORTER, ATP-BINDING TRANSMEMBRANE PROTEIN"/>
    <property type="match status" value="1"/>
</dbReference>
<dbReference type="Pfam" id="PF00664">
    <property type="entry name" value="ABC_membrane"/>
    <property type="match status" value="1"/>
</dbReference>
<evidence type="ECO:0000259" key="8">
    <source>
        <dbReference type="PROSITE" id="PS50893"/>
    </source>
</evidence>
<dbReference type="Gene3D" id="1.20.1560.10">
    <property type="entry name" value="ABC transporter type 1, transmembrane domain"/>
    <property type="match status" value="1"/>
</dbReference>
<evidence type="ECO:0000256" key="1">
    <source>
        <dbReference type="ARBA" id="ARBA00004651"/>
    </source>
</evidence>
<keyword evidence="4 10" id="KW-0067">ATP-binding</keyword>
<accession>A0ABY2S4P6</accession>
<organism evidence="10 11">
    <name type="scientific">Prauserella endophytica</name>
    <dbReference type="NCBI Taxonomy" id="1592324"/>
    <lineage>
        <taxon>Bacteria</taxon>
        <taxon>Bacillati</taxon>
        <taxon>Actinomycetota</taxon>
        <taxon>Actinomycetes</taxon>
        <taxon>Pseudonocardiales</taxon>
        <taxon>Pseudonocardiaceae</taxon>
        <taxon>Prauserella</taxon>
        <taxon>Prauserella coralliicola group</taxon>
    </lineage>
</organism>
<feature type="transmembrane region" description="Helical" evidence="7">
    <location>
        <begin position="242"/>
        <end position="264"/>
    </location>
</feature>
<evidence type="ECO:0000259" key="9">
    <source>
        <dbReference type="PROSITE" id="PS50929"/>
    </source>
</evidence>
<comment type="caution">
    <text evidence="10">The sequence shown here is derived from an EMBL/GenBank/DDBJ whole genome shotgun (WGS) entry which is preliminary data.</text>
</comment>
<feature type="transmembrane region" description="Helical" evidence="7">
    <location>
        <begin position="156"/>
        <end position="175"/>
    </location>
</feature>
<feature type="domain" description="ABC transmembrane type-1" evidence="9">
    <location>
        <begin position="21"/>
        <end position="299"/>
    </location>
</feature>
<dbReference type="PANTHER" id="PTHR24221">
    <property type="entry name" value="ATP-BINDING CASSETTE SUB-FAMILY B"/>
    <property type="match status" value="1"/>
</dbReference>
<evidence type="ECO:0000256" key="6">
    <source>
        <dbReference type="ARBA" id="ARBA00023136"/>
    </source>
</evidence>
<sequence length="582" mass="62804">MIRRLYRLWPHPGLLVQLWSLTAALAVLQGLLLGLLVPILRALLQPEPDFAAATPWLIIGAIGLVAYAVLSVIATPVGFAAAMKLAVQLRHHLMRHVTTLPLGWFTADKKGQFSRTVTSVAGTLSQLTATIGGPAITCTLVPATIIGVTFVVDWRLALLLLVTLPIALVALGRSWRTVAAVSDDMEIAANEVASRAIEFGQAQPVLRAAGHATTGSVRMRDALDDHRHRYRRGLHRMLFPDLSYSGVVMAGYVAVLVFGVQFLLSGTLSIPDTIALLVLAVRFLEPLGAMVDHASGLGAMDYLSERVESVLRTPSLPHSPNPVRRLEDASIEFADVTFSYGGPDAGEKPALSEVSFRCPPGTTTALVGPSGSGKTTVTRLIARFFDIDSGNVRVGTVDVRELDHPVLLENIAIVFQDVYLFDTTIEENLRIARPDATWEELEDAARHARLDEVIERLPGGWQTRVGEAGAQLSGGERQRVSIARAFLKRAPIVLIDEAASALDPENESAISQAIAALSDDPGRTVIVIAHRPTTLATADQVIALDGGRIAEIGTPAELRDAEGTFARLYHQYEHARSWHITA</sequence>
<feature type="transmembrane region" description="Helical" evidence="7">
    <location>
        <begin position="21"/>
        <end position="44"/>
    </location>
</feature>
<keyword evidence="6 7" id="KW-0472">Membrane</keyword>
<dbReference type="PROSITE" id="PS50893">
    <property type="entry name" value="ABC_TRANSPORTER_2"/>
    <property type="match status" value="1"/>
</dbReference>
<evidence type="ECO:0000313" key="10">
    <source>
        <dbReference type="EMBL" id="TKG70619.1"/>
    </source>
</evidence>
<keyword evidence="11" id="KW-1185">Reference proteome</keyword>
<dbReference type="EMBL" id="SWMS01000008">
    <property type="protein sequence ID" value="TKG70619.1"/>
    <property type="molecule type" value="Genomic_DNA"/>
</dbReference>
<keyword evidence="3" id="KW-0547">Nucleotide-binding</keyword>
<dbReference type="InterPro" id="IPR011527">
    <property type="entry name" value="ABC1_TM_dom"/>
</dbReference>
<name>A0ABY2S4P6_9PSEU</name>
<dbReference type="InterPro" id="IPR039421">
    <property type="entry name" value="Type_1_exporter"/>
</dbReference>
<keyword evidence="2 7" id="KW-0812">Transmembrane</keyword>
<evidence type="ECO:0000256" key="4">
    <source>
        <dbReference type="ARBA" id="ARBA00022840"/>
    </source>
</evidence>